<dbReference type="InterPro" id="IPR000522">
    <property type="entry name" value="ABC_transptr_permease_BtuC"/>
</dbReference>
<comment type="caution">
    <text evidence="9">The sequence shown here is derived from an EMBL/GenBank/DDBJ whole genome shotgun (WGS) entry which is preliminary data.</text>
</comment>
<dbReference type="OrthoDB" id="9796260at2"/>
<dbReference type="EMBL" id="QYRN01000010">
    <property type="protein sequence ID" value="RIX98469.1"/>
    <property type="molecule type" value="Genomic_DNA"/>
</dbReference>
<dbReference type="PANTHER" id="PTHR30472">
    <property type="entry name" value="FERRIC ENTEROBACTIN TRANSPORT SYSTEM PERMEASE PROTEIN"/>
    <property type="match status" value="1"/>
</dbReference>
<feature type="transmembrane region" description="Helical" evidence="8">
    <location>
        <begin position="281"/>
        <end position="300"/>
    </location>
</feature>
<dbReference type="GO" id="GO:0033214">
    <property type="term" value="P:siderophore-iron import into cell"/>
    <property type="evidence" value="ECO:0007669"/>
    <property type="project" value="TreeGrafter"/>
</dbReference>
<dbReference type="Pfam" id="PF01032">
    <property type="entry name" value="FecCD"/>
    <property type="match status" value="1"/>
</dbReference>
<keyword evidence="6 8" id="KW-1133">Transmembrane helix</keyword>
<proteinExistence type="inferred from homology"/>
<feature type="transmembrane region" description="Helical" evidence="8">
    <location>
        <begin position="20"/>
        <end position="46"/>
    </location>
</feature>
<comment type="subcellular location">
    <subcellularLocation>
        <location evidence="1">Cell membrane</location>
        <topology evidence="1">Multi-pass membrane protein</topology>
    </subcellularLocation>
</comment>
<evidence type="ECO:0000256" key="8">
    <source>
        <dbReference type="SAM" id="Phobius"/>
    </source>
</evidence>
<evidence type="ECO:0000256" key="6">
    <source>
        <dbReference type="ARBA" id="ARBA00022989"/>
    </source>
</evidence>
<gene>
    <name evidence="9" type="ORF">D3218_17180</name>
</gene>
<evidence type="ECO:0000256" key="5">
    <source>
        <dbReference type="ARBA" id="ARBA00022692"/>
    </source>
</evidence>
<dbReference type="PANTHER" id="PTHR30472:SF19">
    <property type="entry name" value="PETROBACTIN IMPORT SYSTEM PERMEASE PROTEIN YCLO"/>
    <property type="match status" value="1"/>
</dbReference>
<keyword evidence="7 8" id="KW-0472">Membrane</keyword>
<evidence type="ECO:0000256" key="4">
    <source>
        <dbReference type="ARBA" id="ARBA00022475"/>
    </source>
</evidence>
<dbReference type="InterPro" id="IPR037294">
    <property type="entry name" value="ABC_BtuC-like"/>
</dbReference>
<feature type="transmembrane region" description="Helical" evidence="8">
    <location>
        <begin position="151"/>
        <end position="171"/>
    </location>
</feature>
<reference evidence="10" key="1">
    <citation type="submission" date="2018-09" db="EMBL/GenBank/DDBJ databases">
        <authorList>
            <person name="Tuo L."/>
        </authorList>
    </citation>
    <scope>NUCLEOTIDE SEQUENCE [LARGE SCALE GENOMIC DNA]</scope>
    <source>
        <strain evidence="10">M2BS4Y-1</strain>
    </source>
</reference>
<feature type="transmembrane region" description="Helical" evidence="8">
    <location>
        <begin position="238"/>
        <end position="269"/>
    </location>
</feature>
<dbReference type="Proteomes" id="UP000265750">
    <property type="component" value="Unassembled WGS sequence"/>
</dbReference>
<dbReference type="SUPFAM" id="SSF81345">
    <property type="entry name" value="ABC transporter involved in vitamin B12 uptake, BtuC"/>
    <property type="match status" value="1"/>
</dbReference>
<evidence type="ECO:0000313" key="10">
    <source>
        <dbReference type="Proteomes" id="UP000265750"/>
    </source>
</evidence>
<keyword evidence="3" id="KW-0813">Transport</keyword>
<feature type="transmembrane region" description="Helical" evidence="8">
    <location>
        <begin position="120"/>
        <end position="139"/>
    </location>
</feature>
<evidence type="ECO:0000256" key="2">
    <source>
        <dbReference type="ARBA" id="ARBA00007935"/>
    </source>
</evidence>
<dbReference type="AlphaFoldDB" id="A0A3A1WFA0"/>
<dbReference type="GO" id="GO:0022857">
    <property type="term" value="F:transmembrane transporter activity"/>
    <property type="evidence" value="ECO:0007669"/>
    <property type="project" value="InterPro"/>
</dbReference>
<comment type="similarity">
    <text evidence="2">Belongs to the binding-protein-dependent transport system permease family. FecCD subfamily.</text>
</comment>
<keyword evidence="4" id="KW-1003">Cell membrane</keyword>
<keyword evidence="5 8" id="KW-0812">Transmembrane</keyword>
<feature type="transmembrane region" description="Helical" evidence="8">
    <location>
        <begin position="183"/>
        <end position="210"/>
    </location>
</feature>
<sequence length="332" mass="35115">MGPDAQGLARGARPSLPGRPALVLAGLAALALLAVLAFLTVGARGSWSFVLAFRGRRLLALLLVAYCVAVSTVLFQTLTRNRILTPSIMGFDALYVLMQTTVAVVLGVSTLTLADPRLRFLGEATLMAGFSALLFRWLFLGEERSLHRLVLAGIVFGILFRSLSAFLQRLLDPNSFQILQDSLFASFGTADTLLLGVSAALVAAVTVGLWRLGPAFDVLALGRDHAINLGLDHARTVLLIWLAVSVLVAVSTALVGPVAFFGLLVASLAHALVGRSRHREILPAACLVAVVVLVGGQTVLERVFAFDTALSVIVDFLGGLVFLALVLRGAAR</sequence>
<feature type="transmembrane region" description="Helical" evidence="8">
    <location>
        <begin position="306"/>
        <end position="327"/>
    </location>
</feature>
<protein>
    <submittedName>
        <fullName evidence="9">Enterobactin ABC transporter permease</fullName>
    </submittedName>
</protein>
<keyword evidence="10" id="KW-1185">Reference proteome</keyword>
<evidence type="ECO:0000256" key="1">
    <source>
        <dbReference type="ARBA" id="ARBA00004651"/>
    </source>
</evidence>
<feature type="transmembrane region" description="Helical" evidence="8">
    <location>
        <begin position="58"/>
        <end position="78"/>
    </location>
</feature>
<evidence type="ECO:0000256" key="3">
    <source>
        <dbReference type="ARBA" id="ARBA00022448"/>
    </source>
</evidence>
<evidence type="ECO:0000256" key="7">
    <source>
        <dbReference type="ARBA" id="ARBA00023136"/>
    </source>
</evidence>
<evidence type="ECO:0000313" key="9">
    <source>
        <dbReference type="EMBL" id="RIX98469.1"/>
    </source>
</evidence>
<name>A0A3A1WFA0_9HYPH</name>
<dbReference type="RefSeq" id="WP_119541304.1">
    <property type="nucleotide sequence ID" value="NZ_QYRN01000010.1"/>
</dbReference>
<dbReference type="GO" id="GO:0005886">
    <property type="term" value="C:plasma membrane"/>
    <property type="evidence" value="ECO:0007669"/>
    <property type="project" value="UniProtKB-SubCell"/>
</dbReference>
<organism evidence="9 10">
    <name type="scientific">Aureimonas flava</name>
    <dbReference type="NCBI Taxonomy" id="2320271"/>
    <lineage>
        <taxon>Bacteria</taxon>
        <taxon>Pseudomonadati</taxon>
        <taxon>Pseudomonadota</taxon>
        <taxon>Alphaproteobacteria</taxon>
        <taxon>Hyphomicrobiales</taxon>
        <taxon>Aurantimonadaceae</taxon>
        <taxon>Aureimonas</taxon>
    </lineage>
</organism>
<feature type="transmembrane region" description="Helical" evidence="8">
    <location>
        <begin position="93"/>
        <end position="113"/>
    </location>
</feature>
<accession>A0A3A1WFA0</accession>
<dbReference type="Gene3D" id="1.10.3470.10">
    <property type="entry name" value="ABC transporter involved in vitamin B12 uptake, BtuC"/>
    <property type="match status" value="1"/>
</dbReference>